<dbReference type="Proteomes" id="UP000534870">
    <property type="component" value="Unassembled WGS sequence"/>
</dbReference>
<sequence length="93" mass="10404">MADPTAHRMVSELKRDGQYAFVNLYGHCFDGGRRDFRRAFKFAANTWPAPMQDAVIGYACILDTVDRLKPSDDIALLSTLHSAVGSKLRELSE</sequence>
<dbReference type="AlphaFoldDB" id="A0A7Y7IUP9"/>
<accession>A0A7Y7IUP9</accession>
<comment type="caution">
    <text evidence="1">The sequence shown here is derived from an EMBL/GenBank/DDBJ whole genome shotgun (WGS) entry which is preliminary data.</text>
</comment>
<evidence type="ECO:0000313" key="1">
    <source>
        <dbReference type="EMBL" id="NVN10655.1"/>
    </source>
</evidence>
<organism evidence="1 2">
    <name type="scientific">Nguyenibacter vanlangensis</name>
    <dbReference type="NCBI Taxonomy" id="1216886"/>
    <lineage>
        <taxon>Bacteria</taxon>
        <taxon>Pseudomonadati</taxon>
        <taxon>Pseudomonadota</taxon>
        <taxon>Alphaproteobacteria</taxon>
        <taxon>Acetobacterales</taxon>
        <taxon>Acetobacteraceae</taxon>
        <taxon>Nguyenibacter</taxon>
    </lineage>
</organism>
<protein>
    <submittedName>
        <fullName evidence="1">Uncharacterized protein</fullName>
    </submittedName>
</protein>
<name>A0A7Y7IUP9_9PROT</name>
<dbReference type="RefSeq" id="WP_176639420.1">
    <property type="nucleotide sequence ID" value="NZ_JABXXP010000060.1"/>
</dbReference>
<proteinExistence type="predicted"/>
<dbReference type="EMBL" id="JABXXP010000060">
    <property type="protein sequence ID" value="NVN10655.1"/>
    <property type="molecule type" value="Genomic_DNA"/>
</dbReference>
<reference evidence="1 2" key="1">
    <citation type="submission" date="2020-06" db="EMBL/GenBank/DDBJ databases">
        <title>Description of novel acetic acid bacteria.</title>
        <authorList>
            <person name="Sombolestani A."/>
        </authorList>
    </citation>
    <scope>NUCLEOTIDE SEQUENCE [LARGE SCALE GENOMIC DNA]</scope>
    <source>
        <strain evidence="1 2">LMG 31431</strain>
    </source>
</reference>
<gene>
    <name evidence="1" type="ORF">HUK84_05755</name>
</gene>
<evidence type="ECO:0000313" key="2">
    <source>
        <dbReference type="Proteomes" id="UP000534870"/>
    </source>
</evidence>